<reference evidence="1 2" key="1">
    <citation type="submission" date="2014-03" db="EMBL/GenBank/DDBJ databases">
        <title>Whole genome sequence of Novosphingobium resinovorum KF1.</title>
        <authorList>
            <person name="Gan H.M."/>
            <person name="Gan H.Y."/>
            <person name="Chew T.H."/>
            <person name="Savka M.A."/>
        </authorList>
    </citation>
    <scope>NUCLEOTIDE SEQUENCE [LARGE SCALE GENOMIC DNA]</scope>
    <source>
        <strain evidence="1 2">KF1</strain>
    </source>
</reference>
<dbReference type="EMBL" id="JFYZ01000010">
    <property type="protein sequence ID" value="EZP82040.1"/>
    <property type="molecule type" value="Genomic_DNA"/>
</dbReference>
<sequence length="84" mass="9363">MAHSIEVEIERNYAVFMDMLDNLIEHNPGEYALLHNQNLEGLYSTAAAAGRAGIQKFNDKPFSIQLVSNEPVDLGFYSYAAGDR</sequence>
<dbReference type="eggNOG" id="ENOG50309PI">
    <property type="taxonomic scope" value="Bacteria"/>
</dbReference>
<name>A0A031JYJ3_9SPHN</name>
<dbReference type="PATRIC" id="fig|158500.4.peg.2101"/>
<dbReference type="RefSeq" id="WP_155986249.1">
    <property type="nucleotide sequence ID" value="NZ_CP128492.1"/>
</dbReference>
<proteinExistence type="predicted"/>
<dbReference type="Proteomes" id="UP000024329">
    <property type="component" value="Unassembled WGS sequence"/>
</dbReference>
<evidence type="ECO:0000313" key="2">
    <source>
        <dbReference type="Proteomes" id="UP000024329"/>
    </source>
</evidence>
<dbReference type="AlphaFoldDB" id="A0A031JYJ3"/>
<comment type="caution">
    <text evidence="1">The sequence shown here is derived from an EMBL/GenBank/DDBJ whole genome shotgun (WGS) entry which is preliminary data.</text>
</comment>
<protein>
    <submittedName>
        <fullName evidence="1">Uncharacterized protein</fullName>
    </submittedName>
</protein>
<gene>
    <name evidence="1" type="ORF">BV97_02063</name>
</gene>
<accession>A0A031JYJ3</accession>
<evidence type="ECO:0000313" key="1">
    <source>
        <dbReference type="EMBL" id="EZP82040.1"/>
    </source>
</evidence>
<organism evidence="1 2">
    <name type="scientific">Novosphingobium resinovorum</name>
    <dbReference type="NCBI Taxonomy" id="158500"/>
    <lineage>
        <taxon>Bacteria</taxon>
        <taxon>Pseudomonadati</taxon>
        <taxon>Pseudomonadota</taxon>
        <taxon>Alphaproteobacteria</taxon>
        <taxon>Sphingomonadales</taxon>
        <taxon>Sphingomonadaceae</taxon>
        <taxon>Novosphingobium</taxon>
    </lineage>
</organism>